<reference evidence="5 6" key="1">
    <citation type="submission" date="2019-02" db="EMBL/GenBank/DDBJ databases">
        <title>Deep-cultivation of Planctomycetes and their phenomic and genomic characterization uncovers novel biology.</title>
        <authorList>
            <person name="Wiegand S."/>
            <person name="Jogler M."/>
            <person name="Boedeker C."/>
            <person name="Pinto D."/>
            <person name="Vollmers J."/>
            <person name="Rivas-Marin E."/>
            <person name="Kohn T."/>
            <person name="Peeters S.H."/>
            <person name="Heuer A."/>
            <person name="Rast P."/>
            <person name="Oberbeckmann S."/>
            <person name="Bunk B."/>
            <person name="Jeske O."/>
            <person name="Meyerdierks A."/>
            <person name="Storesund J.E."/>
            <person name="Kallscheuer N."/>
            <person name="Luecker S."/>
            <person name="Lage O.M."/>
            <person name="Pohl T."/>
            <person name="Merkel B.J."/>
            <person name="Hornburger P."/>
            <person name="Mueller R.-W."/>
            <person name="Bruemmer F."/>
            <person name="Labrenz M."/>
            <person name="Spormann A.M."/>
            <person name="Op den Camp H."/>
            <person name="Overmann J."/>
            <person name="Amann R."/>
            <person name="Jetten M.S.M."/>
            <person name="Mascher T."/>
            <person name="Medema M.H."/>
            <person name="Devos D.P."/>
            <person name="Kaster A.-K."/>
            <person name="Ovreas L."/>
            <person name="Rohde M."/>
            <person name="Galperin M.Y."/>
            <person name="Jogler C."/>
        </authorList>
    </citation>
    <scope>NUCLEOTIDE SEQUENCE [LARGE SCALE GENOMIC DNA]</scope>
    <source>
        <strain evidence="5 6">K23_9</strain>
    </source>
</reference>
<feature type="region of interest" description="Disordered" evidence="3">
    <location>
        <begin position="98"/>
        <end position="182"/>
    </location>
</feature>
<protein>
    <submittedName>
        <fullName evidence="5">EF hand</fullName>
    </submittedName>
</protein>
<feature type="region of interest" description="Disordered" evidence="3">
    <location>
        <begin position="215"/>
        <end position="239"/>
    </location>
</feature>
<dbReference type="GO" id="GO:0005509">
    <property type="term" value="F:calcium ion binding"/>
    <property type="evidence" value="ECO:0007669"/>
    <property type="project" value="InterPro"/>
</dbReference>
<proteinExistence type="predicted"/>
<gene>
    <name evidence="5" type="ORF">K239x_19460</name>
</gene>
<feature type="compositionally biased region" description="Basic and acidic residues" evidence="3">
    <location>
        <begin position="328"/>
        <end position="356"/>
    </location>
</feature>
<evidence type="ECO:0000256" key="3">
    <source>
        <dbReference type="SAM" id="MobiDB-lite"/>
    </source>
</evidence>
<feature type="compositionally biased region" description="Low complexity" evidence="3">
    <location>
        <begin position="439"/>
        <end position="481"/>
    </location>
</feature>
<name>A0A517NS94_9BACT</name>
<dbReference type="InterPro" id="IPR018247">
    <property type="entry name" value="EF_Hand_1_Ca_BS"/>
</dbReference>
<keyword evidence="2" id="KW-0677">Repeat</keyword>
<keyword evidence="6" id="KW-1185">Reference proteome</keyword>
<feature type="region of interest" description="Disordered" evidence="3">
    <location>
        <begin position="328"/>
        <end position="359"/>
    </location>
</feature>
<feature type="domain" description="EF-hand" evidence="4">
    <location>
        <begin position="275"/>
        <end position="310"/>
    </location>
</feature>
<dbReference type="AlphaFoldDB" id="A0A517NS94"/>
<accession>A0A517NS94</accession>
<dbReference type="EMBL" id="CP036526">
    <property type="protein sequence ID" value="QDT09993.1"/>
    <property type="molecule type" value="Genomic_DNA"/>
</dbReference>
<dbReference type="Pfam" id="PF13202">
    <property type="entry name" value="EF-hand_5"/>
    <property type="match status" value="2"/>
</dbReference>
<evidence type="ECO:0000313" key="6">
    <source>
        <dbReference type="Proteomes" id="UP000319817"/>
    </source>
</evidence>
<dbReference type="SUPFAM" id="SSF47473">
    <property type="entry name" value="EF-hand"/>
    <property type="match status" value="2"/>
</dbReference>
<dbReference type="InterPro" id="IPR011992">
    <property type="entry name" value="EF-hand-dom_pair"/>
</dbReference>
<keyword evidence="1" id="KW-0479">Metal-binding</keyword>
<organism evidence="5 6">
    <name type="scientific">Stieleria marina</name>
    <dbReference type="NCBI Taxonomy" id="1930275"/>
    <lineage>
        <taxon>Bacteria</taxon>
        <taxon>Pseudomonadati</taxon>
        <taxon>Planctomycetota</taxon>
        <taxon>Planctomycetia</taxon>
        <taxon>Pirellulales</taxon>
        <taxon>Pirellulaceae</taxon>
        <taxon>Stieleria</taxon>
    </lineage>
</organism>
<dbReference type="PROSITE" id="PS50222">
    <property type="entry name" value="EF_HAND_2"/>
    <property type="match status" value="1"/>
</dbReference>
<evidence type="ECO:0000256" key="1">
    <source>
        <dbReference type="ARBA" id="ARBA00022723"/>
    </source>
</evidence>
<dbReference type="Proteomes" id="UP000319817">
    <property type="component" value="Chromosome"/>
</dbReference>
<evidence type="ECO:0000313" key="5">
    <source>
        <dbReference type="EMBL" id="QDT09993.1"/>
    </source>
</evidence>
<dbReference type="PANTHER" id="PTHR10827">
    <property type="entry name" value="RETICULOCALBIN"/>
    <property type="match status" value="1"/>
</dbReference>
<dbReference type="PROSITE" id="PS00018">
    <property type="entry name" value="EF_HAND_1"/>
    <property type="match status" value="4"/>
</dbReference>
<sequence>MTEKTPVPKDFRYQKPAVYAPIFAASAAFAGSRPRNTSQTDRATIVANTHWPHHRALMDDTVTAKPCHPSVVKTTMNTKLNIIAIGCCFLIAVAAEAQRGGPGGDRGGDRGGGDRGGGMRGGGGAPGGDRGGRGGAGGPGGDRGGRGGGGGAGGTRGGFDPSGFLSRLDTNGNGILDPDEQKGPAQFMISRLQQSDPSIKAGQPISIKKVSESFTKMREQSSGDPRASRGNTSSTDDDSLEVELLVPGFGIEEEPMPLMGFGAAAEMLSVPITDADLAEAASTMQRYDRNKDGFIAKNELSSRFSGNPMDFDRNKDGKLSQKELAVRYARRREGREEATAQKDRSRRSDDRRRSDDDKEIDVYNGRKSYRMTNGKAVPEGTPGFFADKDANQDGQVTMAEFASDWNDGVVAEFFKSDLNKDGTITAAEALRAVEQGVSVSAPASTGSSSNAMASRSSSTSRSSGSSGSTSSGSSKPAAGSTKPDDKLVRYAERIIGRYDKNKDGALVASEWGSMLMNPAPADGNRDGRVTIEEYAIYLQSRSKKK</sequence>
<dbReference type="Gene3D" id="1.10.238.10">
    <property type="entry name" value="EF-hand"/>
    <property type="match status" value="2"/>
</dbReference>
<dbReference type="PANTHER" id="PTHR10827:SF98">
    <property type="entry name" value="45 KDA CALCIUM-BINDING PROTEIN"/>
    <property type="match status" value="1"/>
</dbReference>
<feature type="region of interest" description="Disordered" evidence="3">
    <location>
        <begin position="439"/>
        <end position="486"/>
    </location>
</feature>
<feature type="compositionally biased region" description="Gly residues" evidence="3">
    <location>
        <begin position="114"/>
        <end position="157"/>
    </location>
</feature>
<evidence type="ECO:0000259" key="4">
    <source>
        <dbReference type="PROSITE" id="PS50222"/>
    </source>
</evidence>
<dbReference type="InterPro" id="IPR002048">
    <property type="entry name" value="EF_hand_dom"/>
</dbReference>
<evidence type="ECO:0000256" key="2">
    <source>
        <dbReference type="ARBA" id="ARBA00022737"/>
    </source>
</evidence>